<dbReference type="AlphaFoldDB" id="A0A1M3L5U0"/>
<comment type="caution">
    <text evidence="4">The sequence shown here is derived from an EMBL/GenBank/DDBJ whole genome shotgun (WGS) entry which is preliminary data.</text>
</comment>
<dbReference type="PANTHER" id="PTHR47199">
    <property type="entry name" value="PHOTOSYSTEM II STABILITY/ASSEMBLY FACTOR HCF136, CHLOROPLASTIC"/>
    <property type="match status" value="1"/>
</dbReference>
<evidence type="ECO:0000313" key="4">
    <source>
        <dbReference type="EMBL" id="OJX60921.1"/>
    </source>
</evidence>
<protein>
    <recommendedName>
        <fullName evidence="3">Photosynthesis system II assembly factor Ycf48/Hcf136-like domain-containing protein</fullName>
    </recommendedName>
</protein>
<proteinExistence type="predicted"/>
<keyword evidence="1" id="KW-0602">Photosynthesis</keyword>
<evidence type="ECO:0000256" key="1">
    <source>
        <dbReference type="ARBA" id="ARBA00022531"/>
    </source>
</evidence>
<dbReference type="GO" id="GO:0015979">
    <property type="term" value="P:photosynthesis"/>
    <property type="evidence" value="ECO:0007669"/>
    <property type="project" value="UniProtKB-KW"/>
</dbReference>
<dbReference type="EMBL" id="MKVH01000003">
    <property type="protein sequence ID" value="OJX60921.1"/>
    <property type="molecule type" value="Genomic_DNA"/>
</dbReference>
<feature type="domain" description="Photosynthesis system II assembly factor Ycf48/Hcf136-like" evidence="3">
    <location>
        <begin position="34"/>
        <end position="328"/>
    </location>
</feature>
<reference evidence="4 5" key="1">
    <citation type="submission" date="2016-09" db="EMBL/GenBank/DDBJ databases">
        <title>Genome-resolved meta-omics ties microbial dynamics to process performance in biotechnology for thiocyanate degradation.</title>
        <authorList>
            <person name="Kantor R.S."/>
            <person name="Huddy R.J."/>
            <person name="Iyer R."/>
            <person name="Thomas B.C."/>
            <person name="Brown C.T."/>
            <person name="Anantharaman K."/>
            <person name="Tringe S."/>
            <person name="Hettich R.L."/>
            <person name="Harrison S.T."/>
            <person name="Banfield J.F."/>
        </authorList>
    </citation>
    <scope>NUCLEOTIDE SEQUENCE [LARGE SCALE GENOMIC DNA]</scope>
    <source>
        <strain evidence="4">59-99</strain>
    </source>
</reference>
<accession>A0A1M3L5U0</accession>
<dbReference type="Gene3D" id="2.130.10.10">
    <property type="entry name" value="YVTN repeat-like/Quinoprotein amine dehydrogenase"/>
    <property type="match status" value="1"/>
</dbReference>
<organism evidence="4 5">
    <name type="scientific">Candidatus Kapaibacterium thiocyanatum</name>
    <dbReference type="NCBI Taxonomy" id="1895771"/>
    <lineage>
        <taxon>Bacteria</taxon>
        <taxon>Pseudomonadati</taxon>
        <taxon>Candidatus Kapaibacteriota</taxon>
        <taxon>Candidatus Kapaibacteriia</taxon>
        <taxon>Candidatus Kapaibacteriales</taxon>
        <taxon>Candidatus Kapaibacteriaceae</taxon>
        <taxon>Candidatus Kapaibacterium</taxon>
    </lineage>
</organism>
<dbReference type="Pfam" id="PF14870">
    <property type="entry name" value="PSII_BNR"/>
    <property type="match status" value="1"/>
</dbReference>
<dbReference type="CDD" id="cd15482">
    <property type="entry name" value="Sialidase_non-viral"/>
    <property type="match status" value="1"/>
</dbReference>
<evidence type="ECO:0000259" key="3">
    <source>
        <dbReference type="Pfam" id="PF14870"/>
    </source>
</evidence>
<dbReference type="SUPFAM" id="SSF110296">
    <property type="entry name" value="Oligoxyloglucan reducing end-specific cellobiohydrolase"/>
    <property type="match status" value="1"/>
</dbReference>
<gene>
    <name evidence="4" type="ORF">BGO89_04985</name>
</gene>
<dbReference type="GO" id="GO:0009523">
    <property type="term" value="C:photosystem II"/>
    <property type="evidence" value="ECO:0007669"/>
    <property type="project" value="UniProtKB-KW"/>
</dbReference>
<evidence type="ECO:0000256" key="2">
    <source>
        <dbReference type="ARBA" id="ARBA00023276"/>
    </source>
</evidence>
<dbReference type="InterPro" id="IPR015943">
    <property type="entry name" value="WD40/YVTN_repeat-like_dom_sf"/>
</dbReference>
<dbReference type="PANTHER" id="PTHR47199:SF2">
    <property type="entry name" value="PHOTOSYSTEM II STABILITY_ASSEMBLY FACTOR HCF136, CHLOROPLASTIC"/>
    <property type="match status" value="1"/>
</dbReference>
<dbReference type="InterPro" id="IPR028203">
    <property type="entry name" value="PSII_CF48-like_dom"/>
</dbReference>
<evidence type="ECO:0000313" key="5">
    <source>
        <dbReference type="Proteomes" id="UP000184233"/>
    </source>
</evidence>
<sequence>MQNRSLHSTHIRQRHVVAALLCVVLTVLGAHEGKAQWKKLTLPGKYATGYYLDVFFLPSSPNYGWACSIEGWVVRTTDGGQTWEGSTLPQEFLESVQFLTPLVGYTSGPAGIFRSTDGGVTWRDITPFNATASKSWGCYFLNEMEGLFLAGGCGTDAQSYYRTTDGGNSWTVSFTIEPSSGLSDCLLYRDGSGYAVSSGVLWTTDDYGVNWSMMARTGEKYWTEEITHINQTFCLPTAGNDCDGQDPTHGSIRWTPDMGKTWREFQTGASMFGTFLLNENEGWGVGSRRSVYYTSNAGRSWILRNCGIDGDVDDVWFVNDTLGYIAGDGIYRSNFNEIGFSVTFVQPQTDTISICPGDVTVLEGSEGFRDYTWNDGVSGRERPVGTEGRYVITAYDVRTCRQSSDTVYVRVYPNDKPQIQGAATTLCQGDSAVLSCTGTFISKKWSTGDTTSTIVVKTSGSYTVTVLDTNGCQHVSDPFVLTVRPIPAPVITANRNTTICIDEMVKLSAPRGYARYEWSNGSTDADITVGEAGTYTVHVVDDFGCAGTSPAMTVTVLNTRNKVEVLSSVTPIHIPDHAVGDRSCYTVAIRNKSTEDNLVIAHPAFVGNVLFSIPLHQLPIVIPPGETRMLDVCASAQDSGMIDDTLVLPDTCSPTYIAFESRGLAIVTEGTSRCNVPVGTTIVRAGSSYRLSLPSPVPSNTFIDLRILASSMAGRPEVHLVDALGRAVTIADAIATDDEDGMTGYAFRTSVANLPPGPYLLVVLSSDGHVIRSVPVTVVQ</sequence>
<keyword evidence="2" id="KW-0604">Photosystem II</keyword>
<name>A0A1M3L5U0_9BACT</name>
<dbReference type="Proteomes" id="UP000184233">
    <property type="component" value="Unassembled WGS sequence"/>
</dbReference>
<dbReference type="STRING" id="1895771.BGO89_04985"/>